<proteinExistence type="predicted"/>
<feature type="compositionally biased region" description="Low complexity" evidence="1">
    <location>
        <begin position="50"/>
        <end position="66"/>
    </location>
</feature>
<feature type="region of interest" description="Disordered" evidence="1">
    <location>
        <begin position="164"/>
        <end position="214"/>
    </location>
</feature>
<dbReference type="AlphaFoldDB" id="A0A1R1YMX5"/>
<protein>
    <submittedName>
        <fullName evidence="2">Uncharacterized protein</fullName>
    </submittedName>
</protein>
<feature type="compositionally biased region" description="Basic and acidic residues" evidence="1">
    <location>
        <begin position="550"/>
        <end position="574"/>
    </location>
</feature>
<feature type="region of interest" description="Disordered" evidence="1">
    <location>
        <begin position="227"/>
        <end position="262"/>
    </location>
</feature>
<feature type="compositionally biased region" description="Basic and acidic residues" evidence="1">
    <location>
        <begin position="170"/>
        <end position="181"/>
    </location>
</feature>
<feature type="region of interest" description="Disordered" evidence="1">
    <location>
        <begin position="545"/>
        <end position="579"/>
    </location>
</feature>
<comment type="caution">
    <text evidence="2">The sequence shown here is derived from an EMBL/GenBank/DDBJ whole genome shotgun (WGS) entry which is preliminary data.</text>
</comment>
<feature type="region of interest" description="Disordered" evidence="1">
    <location>
        <begin position="285"/>
        <end position="362"/>
    </location>
</feature>
<feature type="compositionally biased region" description="Basic and acidic residues" evidence="1">
    <location>
        <begin position="608"/>
        <end position="619"/>
    </location>
</feature>
<feature type="compositionally biased region" description="Basic and acidic residues" evidence="1">
    <location>
        <begin position="99"/>
        <end position="117"/>
    </location>
</feature>
<gene>
    <name evidence="2" type="ORF">AYI69_g2432</name>
</gene>
<feature type="compositionally biased region" description="Basic and acidic residues" evidence="1">
    <location>
        <begin position="480"/>
        <end position="493"/>
    </location>
</feature>
<feature type="compositionally biased region" description="Polar residues" evidence="1">
    <location>
        <begin position="235"/>
        <end position="245"/>
    </location>
</feature>
<accession>A0A1R1YMX5</accession>
<dbReference type="Proteomes" id="UP000187429">
    <property type="component" value="Unassembled WGS sequence"/>
</dbReference>
<dbReference type="EMBL" id="LSSM01000713">
    <property type="protein sequence ID" value="OMJ28096.1"/>
    <property type="molecule type" value="Genomic_DNA"/>
</dbReference>
<feature type="compositionally biased region" description="Acidic residues" evidence="1">
    <location>
        <begin position="464"/>
        <end position="479"/>
    </location>
</feature>
<evidence type="ECO:0000256" key="1">
    <source>
        <dbReference type="SAM" id="MobiDB-lite"/>
    </source>
</evidence>
<feature type="compositionally biased region" description="Basic and acidic residues" evidence="1">
    <location>
        <begin position="448"/>
        <end position="463"/>
    </location>
</feature>
<evidence type="ECO:0000313" key="2">
    <source>
        <dbReference type="EMBL" id="OMJ28096.1"/>
    </source>
</evidence>
<feature type="region of interest" description="Disordered" evidence="1">
    <location>
        <begin position="432"/>
        <end position="527"/>
    </location>
</feature>
<sequence>MNVAGEVSDAATDHKTNLAVECNSAQQVLKTLDEEAAHAGPEVPNDDSSSDSGSVETESTELSSEVKSADVGDAGLAITSGDDVASGPCGEQVSSGADQHAETSVTEKDKLSGEKNQIVREAELVETAAKVSMDGCGDIEEADDSAENSCVSVPANIISTVEAKSGQNLKMEDSESKETPDYTKSSGITTINKTSNTSARPEKDHGESLADGAVDNEEAVAKDSEMGMVVGGGSNEDSTANQQVSAKLEGETDKGVSNIATNKKTSFFTKLNDIFDMKALNFKSQKSNKKKSVLEARKPSGDENDDDTHDEKNLVIADKGDIVEAVEEEEKEKEKSVSNSAVGRDSISDAQSSSAIKPDSRRFSLRDIRDKVYGKTAREGSSENEEIPGFIGYFQSFMKKKDKKSIIDDNHSIIFGGDAELVIQSEVGEACKEVKKEQESRGLNQDNLDAKKEPEQNEGTEVKEETEENETIPVEEEAEAKENVLAEEAKNSDDEGSFTLVSKTSNFGPKRQQGDVQGEPEVSNCEEDKADLADAKISVISVPEAGAEASARESEQEKVEVVKGDKTEKKDKDKGKGKRAGVRPVLFTFKRTAVKKSVVGETVSSVKKAKESVSSKRDSISSWGNSSSGRVIAGDDHEESSTVSADFIRKGLDAVKKTGEATEYSNMAKDLESYISKELGSFAEIDLRMDEKLAADSSVENSQTSAVVGEATSIVSGGPSENMSRFSLYPLFSFGNKEKSVKHDEKSVELSAIEGDNAESGEKKEYNLNGLDLKFKGLDLKFK</sequence>
<feature type="region of interest" description="Disordered" evidence="1">
    <location>
        <begin position="605"/>
        <end position="637"/>
    </location>
</feature>
<evidence type="ECO:0000313" key="3">
    <source>
        <dbReference type="Proteomes" id="UP000187429"/>
    </source>
</evidence>
<feature type="compositionally biased region" description="Basic and acidic residues" evidence="1">
    <location>
        <begin position="309"/>
        <end position="322"/>
    </location>
</feature>
<reference evidence="3" key="1">
    <citation type="submission" date="2017-01" db="EMBL/GenBank/DDBJ databases">
        <authorList>
            <person name="Wang Y."/>
            <person name="White M."/>
            <person name="Kvist S."/>
            <person name="Moncalvo J.-M."/>
        </authorList>
    </citation>
    <scope>NUCLEOTIDE SEQUENCE [LARGE SCALE GENOMIC DNA]</scope>
    <source>
        <strain evidence="3">ID-206-W2</strain>
    </source>
</reference>
<feature type="compositionally biased region" description="Polar residues" evidence="1">
    <location>
        <begin position="182"/>
        <end position="199"/>
    </location>
</feature>
<keyword evidence="3" id="KW-1185">Reference proteome</keyword>
<dbReference type="OrthoDB" id="5689320at2759"/>
<feature type="region of interest" description="Disordered" evidence="1">
    <location>
        <begin position="29"/>
        <end position="117"/>
    </location>
</feature>
<feature type="compositionally biased region" description="Basic and acidic residues" evidence="1">
    <location>
        <begin position="292"/>
        <end position="301"/>
    </location>
</feature>
<organism evidence="2 3">
    <name type="scientific">Smittium culicis</name>
    <dbReference type="NCBI Taxonomy" id="133412"/>
    <lineage>
        <taxon>Eukaryota</taxon>
        <taxon>Fungi</taxon>
        <taxon>Fungi incertae sedis</taxon>
        <taxon>Zoopagomycota</taxon>
        <taxon>Kickxellomycotina</taxon>
        <taxon>Harpellomycetes</taxon>
        <taxon>Harpellales</taxon>
        <taxon>Legeriomycetaceae</taxon>
        <taxon>Smittium</taxon>
    </lineage>
</organism>
<name>A0A1R1YMX5_9FUNG</name>